<evidence type="ECO:0000313" key="9">
    <source>
        <dbReference type="EMBL" id="KAL0974099.1"/>
    </source>
</evidence>
<dbReference type="GO" id="GO:0005743">
    <property type="term" value="C:mitochondrial inner membrane"/>
    <property type="evidence" value="ECO:0007669"/>
    <property type="project" value="UniProtKB-ARBA"/>
</dbReference>
<comment type="caution">
    <text evidence="9">The sequence shown here is derived from an EMBL/GenBank/DDBJ whole genome shotgun (WGS) entry which is preliminary data.</text>
</comment>
<dbReference type="CDD" id="cd00432">
    <property type="entry name" value="Ribosomal_L18_L5e"/>
    <property type="match status" value="1"/>
</dbReference>
<evidence type="ECO:0000256" key="2">
    <source>
        <dbReference type="ARBA" id="ARBA00007116"/>
    </source>
</evidence>
<sequence length="194" mass="22055">MTVLGELTRNVRVLLGQIQRCTHGGIVINQYLKSVRRMSQAAYQLQPIIDNNEAVKPLFVNRNPRNLEQMALAVKDRGWKSTWPCQKFYHRLVLSRSQKHVTAEVFAYGDPVPVVSCSTREWAVKQELASTHCVAASQAVGEVLAQRCRQAGITRMVYRHIPWQYRSDSVQSFRTAVKEGGLTLSEPRQKYIGT</sequence>
<dbReference type="GO" id="GO:0005840">
    <property type="term" value="C:ribosome"/>
    <property type="evidence" value="ECO:0007669"/>
    <property type="project" value="UniProtKB-KW"/>
</dbReference>
<proteinExistence type="inferred from homology"/>
<dbReference type="AlphaFoldDB" id="A0ABD0WKN9"/>
<evidence type="ECO:0000256" key="5">
    <source>
        <dbReference type="ARBA" id="ARBA00023274"/>
    </source>
</evidence>
<keyword evidence="10" id="KW-1185">Reference proteome</keyword>
<dbReference type="GO" id="GO:1990904">
    <property type="term" value="C:ribonucleoprotein complex"/>
    <property type="evidence" value="ECO:0007669"/>
    <property type="project" value="UniProtKB-KW"/>
</dbReference>
<keyword evidence="4" id="KW-0496">Mitochondrion</keyword>
<reference evidence="9 10" key="1">
    <citation type="submission" date="2024-06" db="EMBL/GenBank/DDBJ databases">
        <authorList>
            <person name="Pan Q."/>
            <person name="Wen M."/>
            <person name="Jouanno E."/>
            <person name="Zahm M."/>
            <person name="Klopp C."/>
            <person name="Cabau C."/>
            <person name="Louis A."/>
            <person name="Berthelot C."/>
            <person name="Parey E."/>
            <person name="Roest Crollius H."/>
            <person name="Montfort J."/>
            <person name="Robinson-Rechavi M."/>
            <person name="Bouchez O."/>
            <person name="Lampietro C."/>
            <person name="Lopez Roques C."/>
            <person name="Donnadieu C."/>
            <person name="Postlethwait J."/>
            <person name="Bobe J."/>
            <person name="Verreycken H."/>
            <person name="Guiguen Y."/>
        </authorList>
    </citation>
    <scope>NUCLEOTIDE SEQUENCE [LARGE SCALE GENOMIC DNA]</scope>
    <source>
        <strain evidence="9">Up_M1</strain>
        <tissue evidence="9">Testis</tissue>
    </source>
</reference>
<dbReference type="Gene3D" id="3.30.420.80">
    <property type="entry name" value="Ribosomal protein S11"/>
    <property type="match status" value="1"/>
</dbReference>
<dbReference type="PANTHER" id="PTHR12899:SF3">
    <property type="entry name" value="LARGE RIBOSOMAL SUBUNIT PROTEIN UL18M"/>
    <property type="match status" value="1"/>
</dbReference>
<keyword evidence="3" id="KW-0689">Ribosomal protein</keyword>
<name>A0ABD0WKN9_UMBPY</name>
<organism evidence="9 10">
    <name type="scientific">Umbra pygmaea</name>
    <name type="common">Eastern mudminnow</name>
    <dbReference type="NCBI Taxonomy" id="75934"/>
    <lineage>
        <taxon>Eukaryota</taxon>
        <taxon>Metazoa</taxon>
        <taxon>Chordata</taxon>
        <taxon>Craniata</taxon>
        <taxon>Vertebrata</taxon>
        <taxon>Euteleostomi</taxon>
        <taxon>Actinopterygii</taxon>
        <taxon>Neopterygii</taxon>
        <taxon>Teleostei</taxon>
        <taxon>Protacanthopterygii</taxon>
        <taxon>Esociformes</taxon>
        <taxon>Umbridae</taxon>
        <taxon>Umbra</taxon>
    </lineage>
</organism>
<evidence type="ECO:0000256" key="1">
    <source>
        <dbReference type="ARBA" id="ARBA00004173"/>
    </source>
</evidence>
<accession>A0ABD0WKN9</accession>
<dbReference type="Proteomes" id="UP001557470">
    <property type="component" value="Unassembled WGS sequence"/>
</dbReference>
<dbReference type="PANTHER" id="PTHR12899">
    <property type="entry name" value="39S RIBOSOMAL PROTEIN L18, MITOCHONDRIAL"/>
    <property type="match status" value="1"/>
</dbReference>
<dbReference type="InterPro" id="IPR005484">
    <property type="entry name" value="Ribosomal_uL18_bac/plant/anim"/>
</dbReference>
<evidence type="ECO:0000313" key="10">
    <source>
        <dbReference type="Proteomes" id="UP001557470"/>
    </source>
</evidence>
<dbReference type="InterPro" id="IPR036967">
    <property type="entry name" value="Ribosomal_uS11_sf"/>
</dbReference>
<evidence type="ECO:0000256" key="7">
    <source>
        <dbReference type="ARBA" id="ARBA00069051"/>
    </source>
</evidence>
<dbReference type="SUPFAM" id="SSF53137">
    <property type="entry name" value="Translational machinery components"/>
    <property type="match status" value="1"/>
</dbReference>
<comment type="subcellular location">
    <subcellularLocation>
        <location evidence="1">Mitochondrion</location>
    </subcellularLocation>
</comment>
<dbReference type="EMBL" id="JAGEUA010000006">
    <property type="protein sequence ID" value="KAL0974099.1"/>
    <property type="molecule type" value="Genomic_DNA"/>
</dbReference>
<evidence type="ECO:0000256" key="6">
    <source>
        <dbReference type="ARBA" id="ARBA00059887"/>
    </source>
</evidence>
<gene>
    <name evidence="9" type="ORF">UPYG_G00215370</name>
</gene>
<evidence type="ECO:0000256" key="4">
    <source>
        <dbReference type="ARBA" id="ARBA00023128"/>
    </source>
</evidence>
<dbReference type="InterPro" id="IPR057268">
    <property type="entry name" value="Ribosomal_L18"/>
</dbReference>
<evidence type="ECO:0000256" key="3">
    <source>
        <dbReference type="ARBA" id="ARBA00022980"/>
    </source>
</evidence>
<comment type="function">
    <text evidence="6">Together with thiosulfate sulfurtransferase (TST), acts as a mitochondrial import factor for the cytosolic 5S rRNA. The precursor form shows RNA chaperone activity; is able to fold the 5S rRNA into an import-competent conformation that is recognized by rhodanese (TST). Both the cytoplasmic and mitochondrial forms are able to bind to the helix IV-loop D in the gamma domain of the 5S rRNA.</text>
</comment>
<protein>
    <recommendedName>
        <fullName evidence="7">Large ribosomal subunit protein uL18m</fullName>
    </recommendedName>
    <alternativeName>
        <fullName evidence="8">39S ribosomal protein L18, mitochondrial</fullName>
    </alternativeName>
</protein>
<dbReference type="Pfam" id="PF00861">
    <property type="entry name" value="Ribosomal_L18p"/>
    <property type="match status" value="1"/>
</dbReference>
<comment type="similarity">
    <text evidence="2">Belongs to the universal ribosomal protein uL18 family.</text>
</comment>
<evidence type="ECO:0000256" key="8">
    <source>
        <dbReference type="ARBA" id="ARBA00082661"/>
    </source>
</evidence>
<keyword evidence="5" id="KW-0687">Ribonucleoprotein</keyword>
<dbReference type="FunFam" id="3.30.420.80:FF:000005">
    <property type="entry name" value="39S ribosomal protein L18, mitochondrial"/>
    <property type="match status" value="1"/>
</dbReference>